<accession>A0ABX2ZR07</accession>
<dbReference type="Pfam" id="PF07690">
    <property type="entry name" value="MFS_1"/>
    <property type="match status" value="1"/>
</dbReference>
<dbReference type="PANTHER" id="PTHR11662:SF450">
    <property type="entry name" value="BLR1003 PROTEIN"/>
    <property type="match status" value="1"/>
</dbReference>
<keyword evidence="9" id="KW-1185">Reference proteome</keyword>
<comment type="subcellular location">
    <subcellularLocation>
        <location evidence="1">Cell membrane</location>
        <topology evidence="1">Multi-pass membrane protein</topology>
    </subcellularLocation>
</comment>
<gene>
    <name evidence="8" type="ORF">BED47_21090</name>
</gene>
<proteinExistence type="predicted"/>
<name>A0ABX2ZR07_9BACI</name>
<feature type="transmembrane region" description="Helical" evidence="6">
    <location>
        <begin position="100"/>
        <end position="121"/>
    </location>
</feature>
<dbReference type="InterPro" id="IPR050382">
    <property type="entry name" value="MFS_Na/Anion_cotransporter"/>
</dbReference>
<dbReference type="InterPro" id="IPR020846">
    <property type="entry name" value="MFS_dom"/>
</dbReference>
<dbReference type="InterPro" id="IPR011701">
    <property type="entry name" value="MFS"/>
</dbReference>
<keyword evidence="4 6" id="KW-1133">Transmembrane helix</keyword>
<feature type="transmembrane region" description="Helical" evidence="6">
    <location>
        <begin position="76"/>
        <end position="94"/>
    </location>
</feature>
<feature type="domain" description="Major facilitator superfamily (MFS) profile" evidence="7">
    <location>
        <begin position="9"/>
        <end position="410"/>
    </location>
</feature>
<evidence type="ECO:0000256" key="1">
    <source>
        <dbReference type="ARBA" id="ARBA00004651"/>
    </source>
</evidence>
<dbReference type="Gene3D" id="1.20.1250.20">
    <property type="entry name" value="MFS general substrate transporter like domains"/>
    <property type="match status" value="2"/>
</dbReference>
<feature type="transmembrane region" description="Helical" evidence="6">
    <location>
        <begin position="163"/>
        <end position="182"/>
    </location>
</feature>
<comment type="caution">
    <text evidence="8">The sequence shown here is derived from an EMBL/GenBank/DDBJ whole genome shotgun (WGS) entry which is preliminary data.</text>
</comment>
<evidence type="ECO:0000259" key="7">
    <source>
        <dbReference type="PROSITE" id="PS50850"/>
    </source>
</evidence>
<dbReference type="EMBL" id="MDKC01000011">
    <property type="protein sequence ID" value="ODG92168.1"/>
    <property type="molecule type" value="Genomic_DNA"/>
</dbReference>
<evidence type="ECO:0000256" key="2">
    <source>
        <dbReference type="ARBA" id="ARBA00022448"/>
    </source>
</evidence>
<feature type="transmembrane region" description="Helical" evidence="6">
    <location>
        <begin position="287"/>
        <end position="308"/>
    </location>
</feature>
<evidence type="ECO:0000256" key="4">
    <source>
        <dbReference type="ARBA" id="ARBA00022989"/>
    </source>
</evidence>
<feature type="transmembrane region" description="Helical" evidence="6">
    <location>
        <begin position="381"/>
        <end position="405"/>
    </location>
</feature>
<feature type="transmembrane region" description="Helical" evidence="6">
    <location>
        <begin position="218"/>
        <end position="236"/>
    </location>
</feature>
<feature type="transmembrane region" description="Helical" evidence="6">
    <location>
        <begin position="256"/>
        <end position="275"/>
    </location>
</feature>
<dbReference type="InterPro" id="IPR036259">
    <property type="entry name" value="MFS_trans_sf"/>
</dbReference>
<feature type="transmembrane region" description="Helical" evidence="6">
    <location>
        <begin position="133"/>
        <end position="157"/>
    </location>
</feature>
<protein>
    <recommendedName>
        <fullName evidence="7">Major facilitator superfamily (MFS) profile domain-containing protein</fullName>
    </recommendedName>
</protein>
<evidence type="ECO:0000256" key="3">
    <source>
        <dbReference type="ARBA" id="ARBA00022692"/>
    </source>
</evidence>
<evidence type="ECO:0000256" key="6">
    <source>
        <dbReference type="SAM" id="Phobius"/>
    </source>
</evidence>
<dbReference type="SUPFAM" id="SSF103473">
    <property type="entry name" value="MFS general substrate transporter"/>
    <property type="match status" value="1"/>
</dbReference>
<feature type="transmembrane region" description="Helical" evidence="6">
    <location>
        <begin position="349"/>
        <end position="369"/>
    </location>
</feature>
<dbReference type="Proteomes" id="UP000094580">
    <property type="component" value="Unassembled WGS sequence"/>
</dbReference>
<organism evidence="8 9">
    <name type="scientific">Gottfriedia luciferensis</name>
    <dbReference type="NCBI Taxonomy" id="178774"/>
    <lineage>
        <taxon>Bacteria</taxon>
        <taxon>Bacillati</taxon>
        <taxon>Bacillota</taxon>
        <taxon>Bacilli</taxon>
        <taxon>Bacillales</taxon>
        <taxon>Bacillaceae</taxon>
        <taxon>Gottfriedia</taxon>
    </lineage>
</organism>
<feature type="transmembrane region" description="Helical" evidence="6">
    <location>
        <begin position="46"/>
        <end position="64"/>
    </location>
</feature>
<reference evidence="8 9" key="1">
    <citation type="submission" date="2016-07" db="EMBL/GenBank/DDBJ databases">
        <authorList>
            <person name="Townsley L."/>
            <person name="Shank E.A."/>
        </authorList>
    </citation>
    <scope>NUCLEOTIDE SEQUENCE [LARGE SCALE GENOMIC DNA]</scope>
    <source>
        <strain evidence="8 9">CH01</strain>
    </source>
</reference>
<evidence type="ECO:0000256" key="5">
    <source>
        <dbReference type="ARBA" id="ARBA00023136"/>
    </source>
</evidence>
<evidence type="ECO:0000313" key="8">
    <source>
        <dbReference type="EMBL" id="ODG92168.1"/>
    </source>
</evidence>
<sequence>MKSWAKWFILSALFLMAIINFADKSILGLANIHITDDLNLTTTEFGILGSSFYWLFSIFGIVGGSFSDRIGTGKSIAIMAIVWTIAQSMALFASSLPVLILSRVLLGAGEGAFMATAISHLSKWFKPESRGFAISIISFGNVVGIAVSAPILVTLISNYGWRQAFFISGICSFLWFVCWLWLGSMKPSVSIQEELSTNDNNTKNNRKEIWKALSSPKFIFTTLIAFIAYSFIVFGLTFNPSYLIKVKGLSEQQSALVIAVSGLIGAISAIGLSLLSDRLYKKAQNIWRSRILFSIISVLMAGILYSLYPLMNGVVSIIILLSLVNTMVATVNTLCPAIVVSILPHRRGVIAGTYFGIMTSSGIITPIIFGKLIQNMGANTAGGYSIAVFGISIAMVIAAFLTFLFGNRKQQDSTENGNKLVNL</sequence>
<feature type="transmembrane region" description="Helical" evidence="6">
    <location>
        <begin position="314"/>
        <end position="342"/>
    </location>
</feature>
<keyword evidence="3 6" id="KW-0812">Transmembrane</keyword>
<dbReference type="PANTHER" id="PTHR11662">
    <property type="entry name" value="SOLUTE CARRIER FAMILY 17"/>
    <property type="match status" value="1"/>
</dbReference>
<keyword evidence="5 6" id="KW-0472">Membrane</keyword>
<keyword evidence="2" id="KW-0813">Transport</keyword>
<dbReference type="RefSeq" id="WP_069033569.1">
    <property type="nucleotide sequence ID" value="NZ_MDKC01000011.1"/>
</dbReference>
<evidence type="ECO:0000313" key="9">
    <source>
        <dbReference type="Proteomes" id="UP000094580"/>
    </source>
</evidence>
<dbReference type="PROSITE" id="PS50850">
    <property type="entry name" value="MFS"/>
    <property type="match status" value="1"/>
</dbReference>